<dbReference type="Gene3D" id="3.40.630.30">
    <property type="match status" value="1"/>
</dbReference>
<protein>
    <submittedName>
        <fullName evidence="2">GNAT family N-acetyltransferase</fullName>
    </submittedName>
</protein>
<organism evidence="2 3">
    <name type="scientific">Pyxidicoccus fallax</name>
    <dbReference type="NCBI Taxonomy" id="394095"/>
    <lineage>
        <taxon>Bacteria</taxon>
        <taxon>Pseudomonadati</taxon>
        <taxon>Myxococcota</taxon>
        <taxon>Myxococcia</taxon>
        <taxon>Myxococcales</taxon>
        <taxon>Cystobacterineae</taxon>
        <taxon>Myxococcaceae</taxon>
        <taxon>Pyxidicoccus</taxon>
    </lineage>
</organism>
<proteinExistence type="predicted"/>
<keyword evidence="2" id="KW-0808">Transferase</keyword>
<evidence type="ECO:0000259" key="1">
    <source>
        <dbReference type="PROSITE" id="PS51186"/>
    </source>
</evidence>
<dbReference type="AlphaFoldDB" id="A0A848LRG8"/>
<accession>A0A848LRG8</accession>
<gene>
    <name evidence="2" type="ORF">HG543_36225</name>
</gene>
<name>A0A848LRG8_9BACT</name>
<dbReference type="Pfam" id="PF13302">
    <property type="entry name" value="Acetyltransf_3"/>
    <property type="match status" value="1"/>
</dbReference>
<dbReference type="RefSeq" id="WP_169349490.1">
    <property type="nucleotide sequence ID" value="NZ_JABBJJ010000234.1"/>
</dbReference>
<evidence type="ECO:0000313" key="3">
    <source>
        <dbReference type="Proteomes" id="UP000518300"/>
    </source>
</evidence>
<sequence length="195" mass="21947">MANAFLIGPSVYLRPLEREDAPLVAGYLNNPAVRRTLAAYRPLSVGQEQAFLEALATNEQNVVLGVVSRDRDLLIGVTGLHRLDFRGRHAEFGLFIGDPSYWGRGLGTEATRLMLDYGFGTLNLNRVWLQVFGHHASAQRVYEKAGFRREGIQREQHFVEGRYTDGVLMGILRAEWTPLLPELREALKTPASREN</sequence>
<dbReference type="GO" id="GO:0016747">
    <property type="term" value="F:acyltransferase activity, transferring groups other than amino-acyl groups"/>
    <property type="evidence" value="ECO:0007669"/>
    <property type="project" value="InterPro"/>
</dbReference>
<reference evidence="2 3" key="1">
    <citation type="submission" date="2020-04" db="EMBL/GenBank/DDBJ databases">
        <title>Draft genome of Pyxidicoccus fallax type strain.</title>
        <authorList>
            <person name="Whitworth D.E."/>
        </authorList>
    </citation>
    <scope>NUCLEOTIDE SEQUENCE [LARGE SCALE GENOMIC DNA]</scope>
    <source>
        <strain evidence="2 3">DSM 14698</strain>
    </source>
</reference>
<dbReference type="InterPro" id="IPR000182">
    <property type="entry name" value="GNAT_dom"/>
</dbReference>
<comment type="caution">
    <text evidence="2">The sequence shown here is derived from an EMBL/GenBank/DDBJ whole genome shotgun (WGS) entry which is preliminary data.</text>
</comment>
<dbReference type="PANTHER" id="PTHR43415">
    <property type="entry name" value="SPERMIDINE N(1)-ACETYLTRANSFERASE"/>
    <property type="match status" value="1"/>
</dbReference>
<dbReference type="InterPro" id="IPR016181">
    <property type="entry name" value="Acyl_CoA_acyltransferase"/>
</dbReference>
<feature type="domain" description="N-acetyltransferase" evidence="1">
    <location>
        <begin position="11"/>
        <end position="174"/>
    </location>
</feature>
<keyword evidence="3" id="KW-1185">Reference proteome</keyword>
<dbReference type="Proteomes" id="UP000518300">
    <property type="component" value="Unassembled WGS sequence"/>
</dbReference>
<dbReference type="PROSITE" id="PS51186">
    <property type="entry name" value="GNAT"/>
    <property type="match status" value="1"/>
</dbReference>
<dbReference type="EMBL" id="JABBJJ010000234">
    <property type="protein sequence ID" value="NMO20269.1"/>
    <property type="molecule type" value="Genomic_DNA"/>
</dbReference>
<evidence type="ECO:0000313" key="2">
    <source>
        <dbReference type="EMBL" id="NMO20269.1"/>
    </source>
</evidence>
<dbReference type="SUPFAM" id="SSF55729">
    <property type="entry name" value="Acyl-CoA N-acyltransferases (Nat)"/>
    <property type="match status" value="1"/>
</dbReference>
<dbReference type="CDD" id="cd04301">
    <property type="entry name" value="NAT_SF"/>
    <property type="match status" value="1"/>
</dbReference>
<dbReference type="PANTHER" id="PTHR43415:SF3">
    <property type="entry name" value="GNAT-FAMILY ACETYLTRANSFERASE"/>
    <property type="match status" value="1"/>
</dbReference>